<dbReference type="EMBL" id="JAYWIO010000007">
    <property type="protein sequence ID" value="KAK7251976.1"/>
    <property type="molecule type" value="Genomic_DNA"/>
</dbReference>
<dbReference type="Pfam" id="PF12041">
    <property type="entry name" value="DELLA"/>
    <property type="match status" value="1"/>
</dbReference>
<accession>A0AAN9HRT9</accession>
<evidence type="ECO:0000259" key="1">
    <source>
        <dbReference type="Pfam" id="PF12041"/>
    </source>
</evidence>
<protein>
    <recommendedName>
        <fullName evidence="1">Transcriptional factor DELLA N-terminal domain-containing protein</fullName>
    </recommendedName>
</protein>
<dbReference type="Gene3D" id="1.10.10.1290">
    <property type="entry name" value="Transcriptional regulator DELLA, N-terminal domain"/>
    <property type="match status" value="1"/>
</dbReference>
<proteinExistence type="predicted"/>
<name>A0AAN9HRT9_CROPI</name>
<keyword evidence="3" id="KW-1185">Reference proteome</keyword>
<organism evidence="2 3">
    <name type="scientific">Crotalaria pallida</name>
    <name type="common">Smooth rattlebox</name>
    <name type="synonym">Crotalaria striata</name>
    <dbReference type="NCBI Taxonomy" id="3830"/>
    <lineage>
        <taxon>Eukaryota</taxon>
        <taxon>Viridiplantae</taxon>
        <taxon>Streptophyta</taxon>
        <taxon>Embryophyta</taxon>
        <taxon>Tracheophyta</taxon>
        <taxon>Spermatophyta</taxon>
        <taxon>Magnoliopsida</taxon>
        <taxon>eudicotyledons</taxon>
        <taxon>Gunneridae</taxon>
        <taxon>Pentapetalae</taxon>
        <taxon>rosids</taxon>
        <taxon>fabids</taxon>
        <taxon>Fabales</taxon>
        <taxon>Fabaceae</taxon>
        <taxon>Papilionoideae</taxon>
        <taxon>50 kb inversion clade</taxon>
        <taxon>genistoids sensu lato</taxon>
        <taxon>core genistoids</taxon>
        <taxon>Crotalarieae</taxon>
        <taxon>Crotalaria</taxon>
    </lineage>
</organism>
<dbReference type="InterPro" id="IPR021914">
    <property type="entry name" value="TF_DELLA_N"/>
</dbReference>
<dbReference type="Proteomes" id="UP001372338">
    <property type="component" value="Unassembled WGS sequence"/>
</dbReference>
<evidence type="ECO:0000313" key="3">
    <source>
        <dbReference type="Proteomes" id="UP001372338"/>
    </source>
</evidence>
<dbReference type="InterPro" id="IPR038088">
    <property type="entry name" value="DELLA_N_sf"/>
</dbReference>
<reference evidence="2 3" key="1">
    <citation type="submission" date="2024-01" db="EMBL/GenBank/DDBJ databases">
        <title>The genomes of 5 underutilized Papilionoideae crops provide insights into root nodulation and disease resistanc.</title>
        <authorList>
            <person name="Yuan L."/>
        </authorList>
    </citation>
    <scope>NUCLEOTIDE SEQUENCE [LARGE SCALE GENOMIC DNA]</scope>
    <source>
        <strain evidence="2">ZHUSHIDOU_FW_LH</strain>
        <tissue evidence="2">Leaf</tissue>
    </source>
</reference>
<comment type="caution">
    <text evidence="2">The sequence shown here is derived from an EMBL/GenBank/DDBJ whole genome shotgun (WGS) entry which is preliminary data.</text>
</comment>
<gene>
    <name evidence="2" type="ORF">RIF29_35618</name>
</gene>
<sequence length="138" mass="14943">MNTVRPRLILRHLLRKETLLISSICLKLRPAGAGLEPPPSEAPNGGLPGGRNVVETERISKRSWKLRAAAKSSSIYSMTTSVGKSKLWEEEESVGAGCGGGMDELLAVVGYKVRLSDMADVAHKIEQLEEVMTKVDGE</sequence>
<evidence type="ECO:0000313" key="2">
    <source>
        <dbReference type="EMBL" id="KAK7251976.1"/>
    </source>
</evidence>
<feature type="domain" description="Transcriptional factor DELLA N-terminal" evidence="1">
    <location>
        <begin position="103"/>
        <end position="135"/>
    </location>
</feature>
<dbReference type="AlphaFoldDB" id="A0AAN9HRT9"/>